<dbReference type="AlphaFoldDB" id="A0A2V1CXV5"/>
<keyword evidence="3" id="KW-1185">Reference proteome</keyword>
<accession>A0A2V1CXV5</accession>
<evidence type="ECO:0000313" key="2">
    <source>
        <dbReference type="EMBL" id="PVH90099.1"/>
    </source>
</evidence>
<evidence type="ECO:0000313" key="3">
    <source>
        <dbReference type="Proteomes" id="UP000244855"/>
    </source>
</evidence>
<dbReference type="SUPFAM" id="SSF57959">
    <property type="entry name" value="Leucine zipper domain"/>
    <property type="match status" value="1"/>
</dbReference>
<evidence type="ECO:0000256" key="1">
    <source>
        <dbReference type="SAM" id="MobiDB-lite"/>
    </source>
</evidence>
<name>A0A2V1CXV5_9PLEO</name>
<organism evidence="2 3">
    <name type="scientific">Periconia macrospinosa</name>
    <dbReference type="NCBI Taxonomy" id="97972"/>
    <lineage>
        <taxon>Eukaryota</taxon>
        <taxon>Fungi</taxon>
        <taxon>Dikarya</taxon>
        <taxon>Ascomycota</taxon>
        <taxon>Pezizomycotina</taxon>
        <taxon>Dothideomycetes</taxon>
        <taxon>Pleosporomycetidae</taxon>
        <taxon>Pleosporales</taxon>
        <taxon>Massarineae</taxon>
        <taxon>Periconiaceae</taxon>
        <taxon>Periconia</taxon>
    </lineage>
</organism>
<feature type="region of interest" description="Disordered" evidence="1">
    <location>
        <begin position="170"/>
        <end position="253"/>
    </location>
</feature>
<reference evidence="2 3" key="1">
    <citation type="journal article" date="2018" name="Sci. Rep.">
        <title>Comparative genomics provides insights into the lifestyle and reveals functional heterogeneity of dark septate endophytic fungi.</title>
        <authorList>
            <person name="Knapp D.G."/>
            <person name="Nemeth J.B."/>
            <person name="Barry K."/>
            <person name="Hainaut M."/>
            <person name="Henrissat B."/>
            <person name="Johnson J."/>
            <person name="Kuo A."/>
            <person name="Lim J.H.P."/>
            <person name="Lipzen A."/>
            <person name="Nolan M."/>
            <person name="Ohm R.A."/>
            <person name="Tamas L."/>
            <person name="Grigoriev I.V."/>
            <person name="Spatafora J.W."/>
            <person name="Nagy L.G."/>
            <person name="Kovacs G.M."/>
        </authorList>
    </citation>
    <scope>NUCLEOTIDE SEQUENCE [LARGE SCALE GENOMIC DNA]</scope>
    <source>
        <strain evidence="2 3">DSE2036</strain>
    </source>
</reference>
<protein>
    <recommendedName>
        <fullName evidence="4">BZIP domain-containing protein</fullName>
    </recommendedName>
</protein>
<dbReference type="Gene3D" id="1.20.5.170">
    <property type="match status" value="1"/>
</dbReference>
<sequence length="253" mass="28033">MAQKPKTSRKSIYTTSEERRQQNRKWKAAFRARRKEHTMNLEKMVEQLQITVENQKNFLGRLQANCKGFAHYWYRLGDNLFDNVPSSPLGQNTPASYLSSPHDSTTGSPNFVPPQQPLGSGFTPRMGPERPSLATNLPPSNGMSSASTQHRQLSNIFLLHAFCGLHIPVRQATPPSPRPRQQSMGLMRPANFLSPTTPAPSYVSDGFNNTDDSYSPTLNSYSSPPGGLYTARNQSSDDDARGLENQNAGSYSA</sequence>
<feature type="region of interest" description="Disordered" evidence="1">
    <location>
        <begin position="92"/>
        <end position="148"/>
    </location>
</feature>
<feature type="compositionally biased region" description="Polar residues" evidence="1">
    <location>
        <begin position="92"/>
        <end position="109"/>
    </location>
</feature>
<feature type="region of interest" description="Disordered" evidence="1">
    <location>
        <begin position="1"/>
        <end position="26"/>
    </location>
</feature>
<dbReference type="CDD" id="cd14688">
    <property type="entry name" value="bZIP_YAP"/>
    <property type="match status" value="1"/>
</dbReference>
<evidence type="ECO:0008006" key="4">
    <source>
        <dbReference type="Google" id="ProtNLM"/>
    </source>
</evidence>
<dbReference type="InterPro" id="IPR046347">
    <property type="entry name" value="bZIP_sf"/>
</dbReference>
<feature type="compositionally biased region" description="Polar residues" evidence="1">
    <location>
        <begin position="133"/>
        <end position="148"/>
    </location>
</feature>
<gene>
    <name evidence="2" type="ORF">DM02DRAFT_665535</name>
</gene>
<feature type="compositionally biased region" description="Polar residues" evidence="1">
    <location>
        <begin position="206"/>
        <end position="223"/>
    </location>
</feature>
<dbReference type="Proteomes" id="UP000244855">
    <property type="component" value="Unassembled WGS sequence"/>
</dbReference>
<dbReference type="EMBL" id="KZ806722">
    <property type="protein sequence ID" value="PVH90099.1"/>
    <property type="molecule type" value="Genomic_DNA"/>
</dbReference>
<feature type="compositionally biased region" description="Polar residues" evidence="1">
    <location>
        <begin position="244"/>
        <end position="253"/>
    </location>
</feature>
<proteinExistence type="predicted"/>
<dbReference type="GO" id="GO:0003700">
    <property type="term" value="F:DNA-binding transcription factor activity"/>
    <property type="evidence" value="ECO:0007669"/>
    <property type="project" value="InterPro"/>
</dbReference>